<dbReference type="Pfam" id="PF00646">
    <property type="entry name" value="F-box"/>
    <property type="match status" value="1"/>
</dbReference>
<comment type="caution">
    <text evidence="2">The sequence shown here is derived from an EMBL/GenBank/DDBJ whole genome shotgun (WGS) entry which is preliminary data.</text>
</comment>
<keyword evidence="3" id="KW-1185">Reference proteome</keyword>
<name>A0A1J8RDL0_9AGAM</name>
<dbReference type="InterPro" id="IPR036047">
    <property type="entry name" value="F-box-like_dom_sf"/>
</dbReference>
<dbReference type="OrthoDB" id="2688364at2759"/>
<sequence>MVDQHGVQNPRMFVVDVWLVIMSYMSVLDLTRLGSTCRALHEFVTLPHVWRDALIQHRFLDQCYPHLRSCAAQVIRHQLITTALLDHIWTQPRIIPKRIYTFPLNSPGVFQGLKFLPGGTWLVFLFHCRNLNPSRHSNLCLIRPSAGFSENDPPATSTTFQSDMCWLPFLDQDGPYKSSRGDDLMLLRTKCSDGWDSSSGVYFHILMNSHRSNAFGIAHLDTKTPSVRIPLTFRTNVFVRNYAAAGDYVVYGWITSDRKHLLRIMQLNENYDGFRRDVTVEIDCPKGHDGKLRIRYDLRLSGRIPRILLVSTRLIAAYNFPSDIPNDSDSNPRLLPFWRLHPAAVTFGRFITIFHEGAIVSSYEGQIRFIRPELDASEPNAHVIEKYTFKPSHLQCSQWPSLFAAQRIFWNLTMAGQKETADHCQIAIETTAVPEHEYREGRTLMDFQEAQILDACPPARNRIVQDWDELSGRLCIRSSESRFPQDLRTRRTTWRVTLVDFV</sequence>
<evidence type="ECO:0000313" key="2">
    <source>
        <dbReference type="EMBL" id="OJA19834.1"/>
    </source>
</evidence>
<proteinExistence type="predicted"/>
<evidence type="ECO:0000259" key="1">
    <source>
        <dbReference type="Pfam" id="PF00646"/>
    </source>
</evidence>
<feature type="domain" description="F-box" evidence="1">
    <location>
        <begin position="16"/>
        <end position="51"/>
    </location>
</feature>
<dbReference type="Gene3D" id="1.20.1280.50">
    <property type="match status" value="1"/>
</dbReference>
<dbReference type="InterPro" id="IPR001810">
    <property type="entry name" value="F-box_dom"/>
</dbReference>
<dbReference type="AlphaFoldDB" id="A0A1J8RDL0"/>
<dbReference type="Proteomes" id="UP000183567">
    <property type="component" value="Unassembled WGS sequence"/>
</dbReference>
<dbReference type="EMBL" id="LVVM01000847">
    <property type="protein sequence ID" value="OJA19834.1"/>
    <property type="molecule type" value="Genomic_DNA"/>
</dbReference>
<gene>
    <name evidence="2" type="ORF">AZE42_07782</name>
</gene>
<dbReference type="SUPFAM" id="SSF81383">
    <property type="entry name" value="F-box domain"/>
    <property type="match status" value="1"/>
</dbReference>
<accession>A0A1J8RDL0</accession>
<reference evidence="2 3" key="1">
    <citation type="submission" date="2016-03" db="EMBL/GenBank/DDBJ databases">
        <title>Comparative genomics of the ectomycorrhizal sister species Rhizopogon vinicolor and Rhizopogon vesiculosus (Basidiomycota: Boletales) reveals a divergence of the mating type B locus.</title>
        <authorList>
            <person name="Mujic A.B."/>
            <person name="Kuo A."/>
            <person name="Tritt A."/>
            <person name="Lipzen A."/>
            <person name="Chen C."/>
            <person name="Johnson J."/>
            <person name="Sharma A."/>
            <person name="Barry K."/>
            <person name="Grigoriev I.V."/>
            <person name="Spatafora J.W."/>
        </authorList>
    </citation>
    <scope>NUCLEOTIDE SEQUENCE [LARGE SCALE GENOMIC DNA]</scope>
    <source>
        <strain evidence="2 3">AM-OR11-056</strain>
    </source>
</reference>
<evidence type="ECO:0000313" key="3">
    <source>
        <dbReference type="Proteomes" id="UP000183567"/>
    </source>
</evidence>
<protein>
    <recommendedName>
        <fullName evidence="1">F-box domain-containing protein</fullName>
    </recommendedName>
</protein>
<organism evidence="2 3">
    <name type="scientific">Rhizopogon vesiculosus</name>
    <dbReference type="NCBI Taxonomy" id="180088"/>
    <lineage>
        <taxon>Eukaryota</taxon>
        <taxon>Fungi</taxon>
        <taxon>Dikarya</taxon>
        <taxon>Basidiomycota</taxon>
        <taxon>Agaricomycotina</taxon>
        <taxon>Agaricomycetes</taxon>
        <taxon>Agaricomycetidae</taxon>
        <taxon>Boletales</taxon>
        <taxon>Suillineae</taxon>
        <taxon>Rhizopogonaceae</taxon>
        <taxon>Rhizopogon</taxon>
    </lineage>
</organism>